<gene>
    <name evidence="1" type="ORF">LIER_33976</name>
</gene>
<protein>
    <submittedName>
        <fullName evidence="1">Uncharacterized protein</fullName>
    </submittedName>
</protein>
<reference evidence="1 2" key="1">
    <citation type="submission" date="2024-01" db="EMBL/GenBank/DDBJ databases">
        <title>The complete chloroplast genome sequence of Lithospermum erythrorhizon: insights into the phylogenetic relationship among Boraginaceae species and the maternal lineages of purple gromwells.</title>
        <authorList>
            <person name="Okada T."/>
            <person name="Watanabe K."/>
        </authorList>
    </citation>
    <scope>NUCLEOTIDE SEQUENCE [LARGE SCALE GENOMIC DNA]</scope>
</reference>
<evidence type="ECO:0000313" key="1">
    <source>
        <dbReference type="EMBL" id="GAA0186688.1"/>
    </source>
</evidence>
<name>A0AAV3RY62_LITER</name>
<accession>A0AAV3RY62</accession>
<proteinExistence type="predicted"/>
<keyword evidence="2" id="KW-1185">Reference proteome</keyword>
<dbReference type="Proteomes" id="UP001454036">
    <property type="component" value="Unassembled WGS sequence"/>
</dbReference>
<organism evidence="1 2">
    <name type="scientific">Lithospermum erythrorhizon</name>
    <name type="common">Purple gromwell</name>
    <name type="synonym">Lithospermum officinale var. erythrorhizon</name>
    <dbReference type="NCBI Taxonomy" id="34254"/>
    <lineage>
        <taxon>Eukaryota</taxon>
        <taxon>Viridiplantae</taxon>
        <taxon>Streptophyta</taxon>
        <taxon>Embryophyta</taxon>
        <taxon>Tracheophyta</taxon>
        <taxon>Spermatophyta</taxon>
        <taxon>Magnoliopsida</taxon>
        <taxon>eudicotyledons</taxon>
        <taxon>Gunneridae</taxon>
        <taxon>Pentapetalae</taxon>
        <taxon>asterids</taxon>
        <taxon>lamiids</taxon>
        <taxon>Boraginales</taxon>
        <taxon>Boraginaceae</taxon>
        <taxon>Boraginoideae</taxon>
        <taxon>Lithospermeae</taxon>
        <taxon>Lithospermum</taxon>
    </lineage>
</organism>
<dbReference type="AlphaFoldDB" id="A0AAV3RY62"/>
<comment type="caution">
    <text evidence="1">The sequence shown here is derived from an EMBL/GenBank/DDBJ whole genome shotgun (WGS) entry which is preliminary data.</text>
</comment>
<evidence type="ECO:0000313" key="2">
    <source>
        <dbReference type="Proteomes" id="UP001454036"/>
    </source>
</evidence>
<sequence length="88" mass="10342">MKRTCAKAANVPYYEHSMEKVKTVSNDAYEALKKIDRKKWTRLAELQRIPAGGISTEFLYDNKFSQEFLRWIEEVAERSEPLIILIFS</sequence>
<dbReference type="EMBL" id="BAABME010013946">
    <property type="protein sequence ID" value="GAA0186688.1"/>
    <property type="molecule type" value="Genomic_DNA"/>
</dbReference>